<accession>A0AAE0BAV7</accession>
<dbReference type="InterPro" id="IPR013083">
    <property type="entry name" value="Znf_RING/FYVE/PHD"/>
</dbReference>
<keyword evidence="3 5" id="KW-0863">Zinc-finger</keyword>
<dbReference type="AlphaFoldDB" id="A0AAE0BAV7"/>
<dbReference type="InterPro" id="IPR026319">
    <property type="entry name" value="ZC2HC1A/B-like"/>
</dbReference>
<sequence>MFVSFRSFPNPLQAITDREFEYKARRCELCGGSFFPSSLKFHYKECAKKETYIKTECPQCNLSVLRSDLARHLENCPFTGHNGAQRRESERSRGSARSQSSCGVGSTPPTAKLTRDRPKGAKISVSLPAVKTRNAICSSLDAVSPVDPLPLSPDTPPERLTAFPDGAVMGPGGSEGLLPCSHCGRSFLPERIDKHEKICSTTGKQQRFPFSSAEQRLSEFSGVERMLARPIAPRRPQQMRRVVLLQPHPAELLQPRLRVDYGRPYSDGVAHGATSHNPQHVGLGVLPTRFGMTSRCARVPCRCPHCLRVFPSDVAAHHIPFCRSTFRTPKPPARLPPYTPCTQSSTTPLGGDLCLVSSISIPGHPGGKRRGRQYTGLVVRRAGSHPVRAAMESPGLQVHSWGAPAEMLASADSASTEVHHPLRGAHGNAGVSRMQILMG</sequence>
<evidence type="ECO:0000313" key="8">
    <source>
        <dbReference type="EMBL" id="KAK3233233.1"/>
    </source>
</evidence>
<dbReference type="Proteomes" id="UP001190700">
    <property type="component" value="Unassembled WGS sequence"/>
</dbReference>
<dbReference type="Gene3D" id="3.30.40.10">
    <property type="entry name" value="Zinc/RING finger domain, C3HC4 (zinc finger)"/>
    <property type="match status" value="1"/>
</dbReference>
<keyword evidence="9" id="KW-1185">Reference proteome</keyword>
<name>A0AAE0BAV7_9CHLO</name>
<reference evidence="8 9" key="1">
    <citation type="journal article" date="2015" name="Genome Biol. Evol.">
        <title>Comparative Genomics of a Bacterivorous Green Alga Reveals Evolutionary Causalities and Consequences of Phago-Mixotrophic Mode of Nutrition.</title>
        <authorList>
            <person name="Burns J.A."/>
            <person name="Paasch A."/>
            <person name="Narechania A."/>
            <person name="Kim E."/>
        </authorList>
    </citation>
    <scope>NUCLEOTIDE SEQUENCE [LARGE SCALE GENOMIC DNA]</scope>
    <source>
        <strain evidence="8 9">PLY_AMNH</strain>
    </source>
</reference>
<proteinExistence type="predicted"/>
<protein>
    <recommendedName>
        <fullName evidence="7">C2HC/C3H-type domain-containing protein</fullName>
    </recommendedName>
</protein>
<keyword evidence="4" id="KW-0862">Zinc</keyword>
<evidence type="ECO:0000256" key="6">
    <source>
        <dbReference type="SAM" id="MobiDB-lite"/>
    </source>
</evidence>
<evidence type="ECO:0000256" key="4">
    <source>
        <dbReference type="ARBA" id="ARBA00022833"/>
    </source>
</evidence>
<keyword evidence="2" id="KW-0677">Repeat</keyword>
<evidence type="ECO:0000259" key="7">
    <source>
        <dbReference type="PROSITE" id="PS52027"/>
    </source>
</evidence>
<evidence type="ECO:0000256" key="2">
    <source>
        <dbReference type="ARBA" id="ARBA00022737"/>
    </source>
</evidence>
<organism evidence="8 9">
    <name type="scientific">Cymbomonas tetramitiformis</name>
    <dbReference type="NCBI Taxonomy" id="36881"/>
    <lineage>
        <taxon>Eukaryota</taxon>
        <taxon>Viridiplantae</taxon>
        <taxon>Chlorophyta</taxon>
        <taxon>Pyramimonadophyceae</taxon>
        <taxon>Pyramimonadales</taxon>
        <taxon>Pyramimonadaceae</taxon>
        <taxon>Cymbomonas</taxon>
    </lineage>
</organism>
<dbReference type="GO" id="GO:0008270">
    <property type="term" value="F:zinc ion binding"/>
    <property type="evidence" value="ECO:0007669"/>
    <property type="project" value="UniProtKB-KW"/>
</dbReference>
<keyword evidence="1" id="KW-0479">Metal-binding</keyword>
<evidence type="ECO:0000256" key="1">
    <source>
        <dbReference type="ARBA" id="ARBA00022723"/>
    </source>
</evidence>
<evidence type="ECO:0000313" key="9">
    <source>
        <dbReference type="Proteomes" id="UP001190700"/>
    </source>
</evidence>
<comment type="caution">
    <text evidence="8">The sequence shown here is derived from an EMBL/GenBank/DDBJ whole genome shotgun (WGS) entry which is preliminary data.</text>
</comment>
<dbReference type="PANTHER" id="PTHR13555">
    <property type="entry name" value="C2H2 ZINC FINGER CGI-62-RELATED"/>
    <property type="match status" value="1"/>
</dbReference>
<feature type="region of interest" description="Disordered" evidence="6">
    <location>
        <begin position="76"/>
        <end position="120"/>
    </location>
</feature>
<dbReference type="Pfam" id="PF13913">
    <property type="entry name" value="zf-C2HC_2"/>
    <property type="match status" value="2"/>
</dbReference>
<dbReference type="InterPro" id="IPR049899">
    <property type="entry name" value="Znf_C2HC_C3H"/>
</dbReference>
<evidence type="ECO:0000256" key="5">
    <source>
        <dbReference type="PROSITE-ProRule" id="PRU01371"/>
    </source>
</evidence>
<gene>
    <name evidence="8" type="ORF">CYMTET_56457</name>
</gene>
<evidence type="ECO:0000256" key="3">
    <source>
        <dbReference type="ARBA" id="ARBA00022771"/>
    </source>
</evidence>
<dbReference type="PROSITE" id="PS52027">
    <property type="entry name" value="ZF_C2HC_C3H"/>
    <property type="match status" value="1"/>
</dbReference>
<dbReference type="Gene3D" id="3.30.160.60">
    <property type="entry name" value="Classic Zinc Finger"/>
    <property type="match status" value="1"/>
</dbReference>
<dbReference type="EMBL" id="LGRX02035772">
    <property type="protein sequence ID" value="KAK3233233.1"/>
    <property type="molecule type" value="Genomic_DNA"/>
</dbReference>
<feature type="domain" description="C2HC/C3H-type" evidence="7">
    <location>
        <begin position="176"/>
        <end position="205"/>
    </location>
</feature>